<dbReference type="InterPro" id="IPR010730">
    <property type="entry name" value="HET"/>
</dbReference>
<dbReference type="STRING" id="1263082.A0A068REF9"/>
<comment type="caution">
    <text evidence="2">The sequence shown here is derived from an EMBL/GenBank/DDBJ whole genome shotgun (WGS) entry which is preliminary data.</text>
</comment>
<dbReference type="Pfam" id="PF06985">
    <property type="entry name" value="HET"/>
    <property type="match status" value="1"/>
</dbReference>
<feature type="domain" description="Heterokaryon incompatibility" evidence="1">
    <location>
        <begin position="83"/>
        <end position="233"/>
    </location>
</feature>
<dbReference type="AlphaFoldDB" id="A0A068REF9"/>
<gene>
    <name evidence="2" type="ORF">LCOR_00158.1</name>
</gene>
<evidence type="ECO:0000313" key="2">
    <source>
        <dbReference type="EMBL" id="CDH48374.1"/>
    </source>
</evidence>
<proteinExistence type="predicted"/>
<dbReference type="EMBL" id="CBTN010000001">
    <property type="protein sequence ID" value="CDH48374.1"/>
    <property type="molecule type" value="Genomic_DNA"/>
</dbReference>
<name>A0A068REF9_9FUNG</name>
<reference evidence="2" key="1">
    <citation type="submission" date="2013-08" db="EMBL/GenBank/DDBJ databases">
        <title>Gene expansion shapes genome architecture in the human pathogen Lichtheimia corymbifera: an evolutionary genomics analysis in the ancient terrestrial Mucorales (Mucoromycotina).</title>
        <authorList>
            <person name="Schwartze V.U."/>
            <person name="Winter S."/>
            <person name="Shelest E."/>
            <person name="Marcet-Houben M."/>
            <person name="Horn F."/>
            <person name="Wehner S."/>
            <person name="Hoffmann K."/>
            <person name="Riege K."/>
            <person name="Sammeth M."/>
            <person name="Nowrousian M."/>
            <person name="Valiante V."/>
            <person name="Linde J."/>
            <person name="Jacobsen I.D."/>
            <person name="Marz M."/>
            <person name="Brakhage A.A."/>
            <person name="Gabaldon T."/>
            <person name="Bocker S."/>
            <person name="Voigt K."/>
        </authorList>
    </citation>
    <scope>NUCLEOTIDE SEQUENCE [LARGE SCALE GENOMIC DNA]</scope>
    <source>
        <strain evidence="2">FSU 9682</strain>
    </source>
</reference>
<sequence>MTSDTDDDNDTIKINIDRYSNHKLYFKNRLGALLSNPHFLLVYVPEDGAKMQVIRPANDSYHRRRMIRRINEADEAEGIPSFYYALSHLWGVSPDNRYHWNDISEYVDDEDGQPAKPVSMRPEKRDTLLALLKDHPDSYWWIDVLCARTDTPLDIMGDIYAYCLECIAMIDCEPDLISQLHQMEVFDFQHFSQCCSDDVVAARRSYDQCCQLTDSLCILIQSRWWKRVWTWQEMALPFGEVCLMAETGTHKPLSNTITMRELVRNYDKMSSFMGRVESLNSDIKRPEYGKTKEKMTRVDRKATLDAWSDEACAASVYNRDRLGDSYIEHNFLSLLWTLGNSPRRCMDPVDYVYGVLGIFHFKIPRMDDPDAVWKLFLSEMDKFLDSLETPFRISDRAYQVDLRKAQDMADVYRDLTNHNFLFHAVYRM</sequence>
<evidence type="ECO:0000259" key="1">
    <source>
        <dbReference type="Pfam" id="PF06985"/>
    </source>
</evidence>
<dbReference type="InterPro" id="IPR052895">
    <property type="entry name" value="HetReg/Transcr_Mod"/>
</dbReference>
<keyword evidence="3" id="KW-1185">Reference proteome</keyword>
<dbReference type="PANTHER" id="PTHR24148:SF64">
    <property type="entry name" value="HETEROKARYON INCOMPATIBILITY DOMAIN-CONTAINING PROTEIN"/>
    <property type="match status" value="1"/>
</dbReference>
<organism evidence="2 3">
    <name type="scientific">Lichtheimia corymbifera JMRC:FSU:9682</name>
    <dbReference type="NCBI Taxonomy" id="1263082"/>
    <lineage>
        <taxon>Eukaryota</taxon>
        <taxon>Fungi</taxon>
        <taxon>Fungi incertae sedis</taxon>
        <taxon>Mucoromycota</taxon>
        <taxon>Mucoromycotina</taxon>
        <taxon>Mucoromycetes</taxon>
        <taxon>Mucorales</taxon>
        <taxon>Lichtheimiaceae</taxon>
        <taxon>Lichtheimia</taxon>
    </lineage>
</organism>
<dbReference type="PANTHER" id="PTHR24148">
    <property type="entry name" value="ANKYRIN REPEAT DOMAIN-CONTAINING PROTEIN 39 HOMOLOG-RELATED"/>
    <property type="match status" value="1"/>
</dbReference>
<accession>A0A068REF9</accession>
<dbReference type="Proteomes" id="UP000027586">
    <property type="component" value="Unassembled WGS sequence"/>
</dbReference>
<evidence type="ECO:0000313" key="3">
    <source>
        <dbReference type="Proteomes" id="UP000027586"/>
    </source>
</evidence>
<dbReference type="VEuPathDB" id="FungiDB:LCOR_00158.1"/>
<protein>
    <recommendedName>
        <fullName evidence="1">Heterokaryon incompatibility domain-containing protein</fullName>
    </recommendedName>
</protein>
<dbReference type="OrthoDB" id="3557394at2759"/>